<comment type="subcellular location">
    <subcellularLocation>
        <location evidence="1">Endomembrane system</location>
        <topology evidence="1">Multi-pass membrane protein</topology>
    </subcellularLocation>
</comment>
<evidence type="ECO:0000256" key="3">
    <source>
        <dbReference type="ARBA" id="ARBA00022692"/>
    </source>
</evidence>
<evidence type="ECO:0000256" key="4">
    <source>
        <dbReference type="ARBA" id="ARBA00022989"/>
    </source>
</evidence>
<feature type="transmembrane region" description="Helical" evidence="6">
    <location>
        <begin position="141"/>
        <end position="164"/>
    </location>
</feature>
<name>A0AAJ7L379_9ACAR</name>
<keyword evidence="8" id="KW-1185">Reference proteome</keyword>
<gene>
    <name evidence="9" type="primary">LOC100904992</name>
</gene>
<dbReference type="InterPro" id="IPR050911">
    <property type="entry name" value="DRAM/TMEM150_Autophagy_Mod"/>
</dbReference>
<feature type="transmembrane region" description="Helical" evidence="6">
    <location>
        <begin position="12"/>
        <end position="33"/>
    </location>
</feature>
<feature type="domain" description="CWH43-like N-terminal" evidence="7">
    <location>
        <begin position="8"/>
        <end position="212"/>
    </location>
</feature>
<evidence type="ECO:0000256" key="5">
    <source>
        <dbReference type="ARBA" id="ARBA00023136"/>
    </source>
</evidence>
<organism evidence="8 9">
    <name type="scientific">Galendromus occidentalis</name>
    <name type="common">western predatory mite</name>
    <dbReference type="NCBI Taxonomy" id="34638"/>
    <lineage>
        <taxon>Eukaryota</taxon>
        <taxon>Metazoa</taxon>
        <taxon>Ecdysozoa</taxon>
        <taxon>Arthropoda</taxon>
        <taxon>Chelicerata</taxon>
        <taxon>Arachnida</taxon>
        <taxon>Acari</taxon>
        <taxon>Parasitiformes</taxon>
        <taxon>Mesostigmata</taxon>
        <taxon>Gamasina</taxon>
        <taxon>Phytoseioidea</taxon>
        <taxon>Phytoseiidae</taxon>
        <taxon>Typhlodrominae</taxon>
        <taxon>Galendromus</taxon>
    </lineage>
</organism>
<sequence length="222" mass="24706">MALNPRVRFIPLCVAILMPITFTISFMMARTAGHINGFNYISDTGTVPAESCYFGQLLNIIALLLACTTYHLYQLVDKENRLERISVWFGITAGIGASLVANFQELNVLLIHIVGALLAFGGGVIYLWLRTFASDFQRKIRWPICVLASVSLLACAIAGAISLAKYKHEFGWRILHWTIEDGGYAAHVVSVVAEWLTAISLIFYMISHYFEMCVLINADVLP</sequence>
<dbReference type="Proteomes" id="UP000694867">
    <property type="component" value="Unplaced"/>
</dbReference>
<feature type="transmembrane region" description="Helical" evidence="6">
    <location>
        <begin position="85"/>
        <end position="103"/>
    </location>
</feature>
<dbReference type="GO" id="GO:0012505">
    <property type="term" value="C:endomembrane system"/>
    <property type="evidence" value="ECO:0007669"/>
    <property type="project" value="UniProtKB-SubCell"/>
</dbReference>
<evidence type="ECO:0000259" key="7">
    <source>
        <dbReference type="Pfam" id="PF10277"/>
    </source>
</evidence>
<dbReference type="KEGG" id="goe:100904992"/>
<dbReference type="GeneID" id="100904992"/>
<feature type="transmembrane region" description="Helical" evidence="6">
    <location>
        <begin position="109"/>
        <end position="129"/>
    </location>
</feature>
<comment type="similarity">
    <text evidence="2">Belongs to the DRAM/TMEM150 family.</text>
</comment>
<proteinExistence type="inferred from homology"/>
<dbReference type="PANTHER" id="PTHR21324">
    <property type="entry name" value="FASTING-INDUCIBLE INTEGRAL MEMBRANE PROTEIN TM6P1-RELATED"/>
    <property type="match status" value="1"/>
</dbReference>
<evidence type="ECO:0000256" key="1">
    <source>
        <dbReference type="ARBA" id="ARBA00004127"/>
    </source>
</evidence>
<keyword evidence="5 6" id="KW-0472">Membrane</keyword>
<keyword evidence="4 6" id="KW-1133">Transmembrane helix</keyword>
<reference evidence="9" key="1">
    <citation type="submission" date="2025-08" db="UniProtKB">
        <authorList>
            <consortium name="RefSeq"/>
        </authorList>
    </citation>
    <scope>IDENTIFICATION</scope>
</reference>
<dbReference type="AlphaFoldDB" id="A0AAJ7L379"/>
<protein>
    <submittedName>
        <fullName evidence="9">DNA damage-regulated autophagy modulator protein 1</fullName>
    </submittedName>
</protein>
<feature type="transmembrane region" description="Helical" evidence="6">
    <location>
        <begin position="184"/>
        <end position="206"/>
    </location>
</feature>
<keyword evidence="3 6" id="KW-0812">Transmembrane</keyword>
<dbReference type="InterPro" id="IPR019402">
    <property type="entry name" value="CWH43_N"/>
</dbReference>
<feature type="transmembrane region" description="Helical" evidence="6">
    <location>
        <begin position="53"/>
        <end position="73"/>
    </location>
</feature>
<dbReference type="PANTHER" id="PTHR21324:SF2">
    <property type="entry name" value="EG:22E5.9 PROTEIN"/>
    <property type="match status" value="1"/>
</dbReference>
<evidence type="ECO:0000313" key="8">
    <source>
        <dbReference type="Proteomes" id="UP000694867"/>
    </source>
</evidence>
<evidence type="ECO:0000256" key="2">
    <source>
        <dbReference type="ARBA" id="ARBA00006565"/>
    </source>
</evidence>
<evidence type="ECO:0000313" key="9">
    <source>
        <dbReference type="RefSeq" id="XP_018494365.1"/>
    </source>
</evidence>
<dbReference type="Pfam" id="PF10277">
    <property type="entry name" value="Frag1"/>
    <property type="match status" value="1"/>
</dbReference>
<accession>A0AAJ7L379</accession>
<dbReference type="RefSeq" id="XP_018494365.1">
    <property type="nucleotide sequence ID" value="XM_018638849.1"/>
</dbReference>
<evidence type="ECO:0000256" key="6">
    <source>
        <dbReference type="SAM" id="Phobius"/>
    </source>
</evidence>